<comment type="caution">
    <text evidence="3">The sequence shown here is derived from an EMBL/GenBank/DDBJ whole genome shotgun (WGS) entry which is preliminary data.</text>
</comment>
<organism evidence="3">
    <name type="scientific">Tanacetum cinerariifolium</name>
    <name type="common">Dalmatian daisy</name>
    <name type="synonym">Chrysanthemum cinerariifolium</name>
    <dbReference type="NCBI Taxonomy" id="118510"/>
    <lineage>
        <taxon>Eukaryota</taxon>
        <taxon>Viridiplantae</taxon>
        <taxon>Streptophyta</taxon>
        <taxon>Embryophyta</taxon>
        <taxon>Tracheophyta</taxon>
        <taxon>Spermatophyta</taxon>
        <taxon>Magnoliopsida</taxon>
        <taxon>eudicotyledons</taxon>
        <taxon>Gunneridae</taxon>
        <taxon>Pentapetalae</taxon>
        <taxon>asterids</taxon>
        <taxon>campanulids</taxon>
        <taxon>Asterales</taxon>
        <taxon>Asteraceae</taxon>
        <taxon>Asteroideae</taxon>
        <taxon>Anthemideae</taxon>
        <taxon>Anthemidinae</taxon>
        <taxon>Tanacetum</taxon>
    </lineage>
</organism>
<feature type="non-terminal residue" evidence="3">
    <location>
        <position position="1"/>
    </location>
</feature>
<dbReference type="Pfam" id="PF07727">
    <property type="entry name" value="RVT_2"/>
    <property type="match status" value="1"/>
</dbReference>
<protein>
    <submittedName>
        <fullName evidence="3">Retrotransposon protein, putative, Ty1-copia subclass</fullName>
    </submittedName>
</protein>
<reference evidence="3" key="1">
    <citation type="journal article" date="2019" name="Sci. Rep.">
        <title>Draft genome of Tanacetum cinerariifolium, the natural source of mosquito coil.</title>
        <authorList>
            <person name="Yamashiro T."/>
            <person name="Shiraishi A."/>
            <person name="Satake H."/>
            <person name="Nakayama K."/>
        </authorList>
    </citation>
    <scope>NUCLEOTIDE SEQUENCE</scope>
</reference>
<name>A0A699I8V1_TANCI</name>
<gene>
    <name evidence="3" type="ORF">Tci_492218</name>
</gene>
<dbReference type="EMBL" id="BKCJ010251837">
    <property type="protein sequence ID" value="GEZ20245.1"/>
    <property type="molecule type" value="Genomic_DNA"/>
</dbReference>
<evidence type="ECO:0000259" key="2">
    <source>
        <dbReference type="Pfam" id="PF07727"/>
    </source>
</evidence>
<proteinExistence type="predicted"/>
<feature type="domain" description="Reverse transcriptase Ty1/copia-type" evidence="2">
    <location>
        <begin position="36"/>
        <end position="96"/>
    </location>
</feature>
<feature type="region of interest" description="Disordered" evidence="1">
    <location>
        <begin position="1"/>
        <end position="20"/>
    </location>
</feature>
<evidence type="ECO:0000256" key="1">
    <source>
        <dbReference type="SAM" id="MobiDB-lite"/>
    </source>
</evidence>
<dbReference type="AlphaFoldDB" id="A0A699I8V1"/>
<feature type="compositionally biased region" description="Polar residues" evidence="1">
    <location>
        <begin position="1"/>
        <end position="11"/>
    </location>
</feature>
<evidence type="ECO:0000313" key="3">
    <source>
        <dbReference type="EMBL" id="GEZ20245.1"/>
    </source>
</evidence>
<accession>A0A699I8V1</accession>
<feature type="non-terminal residue" evidence="3">
    <location>
        <position position="335"/>
    </location>
</feature>
<dbReference type="InterPro" id="IPR013103">
    <property type="entry name" value="RVT_2"/>
</dbReference>
<sequence length="335" mass="37689">EDTSPSKNTSKIPAEVEGFEPPQEEKAYVRRHESYKIDYEETFSPVADIRAIKILIAISAFNDYEIWKMDVKTTFLNGYLDEDIYMVQPEGFIDPKHLRKSYLGKCFAMKDFREAAFFFRIKIYRDRSKRLIGLSQSAYMDKILKIFKIDNSKRGNIPMQERLDLNKSQGASTPEKGVVIEVRDGLNRREGTVGIQGAEVRDGLNRREGTVRIQGAGTFGASVPLTALGDLDMLTKDIKAGKHEELLSGMTNDKSTVVMDALVAMCDSILAENTNADVIPFWKPSFSLLNSRSGNIKSSSGTPIVRLSGRTSFALISIKHREKLLLPHDSMHIEE</sequence>